<dbReference type="Gene3D" id="3.90.1720.30">
    <property type="entry name" value="PPPDE domains"/>
    <property type="match status" value="1"/>
</dbReference>
<dbReference type="InterPro" id="IPR008580">
    <property type="entry name" value="PPPDE_dom"/>
</dbReference>
<keyword evidence="2" id="KW-0645">Protease</keyword>
<reference evidence="6" key="1">
    <citation type="submission" date="2014-11" db="EMBL/GenBank/DDBJ databases">
        <authorList>
            <person name="Geib S."/>
        </authorList>
    </citation>
    <scope>NUCLEOTIDE SEQUENCE</scope>
</reference>
<evidence type="ECO:0000256" key="1">
    <source>
        <dbReference type="ARBA" id="ARBA00008140"/>
    </source>
</evidence>
<evidence type="ECO:0000313" key="6">
    <source>
        <dbReference type="EMBL" id="JAC97175.1"/>
    </source>
</evidence>
<feature type="domain" description="PPPDE" evidence="5">
    <location>
        <begin position="65"/>
        <end position="209"/>
    </location>
</feature>
<dbReference type="MEROPS" id="C97.002"/>
<feature type="region of interest" description="Disordered" evidence="4">
    <location>
        <begin position="27"/>
        <end position="51"/>
    </location>
</feature>
<dbReference type="AlphaFoldDB" id="A0A0A1WER1"/>
<dbReference type="PANTHER" id="PTHR12378">
    <property type="entry name" value="DESUMOYLATING ISOPEPTIDASE"/>
    <property type="match status" value="1"/>
</dbReference>
<dbReference type="PROSITE" id="PS51858">
    <property type="entry name" value="PPPDE"/>
    <property type="match status" value="1"/>
</dbReference>
<comment type="similarity">
    <text evidence="1">Belongs to the DeSI family.</text>
</comment>
<sequence length="239" mass="27139">MHTNKAKFSKFNFGSCFDSPFTRGHNERDETITATTTTATSTTTGTSRRQQTRNCDHARLGVFCEPVKLNVYDILRINELSSYIGLGVFHSGVELYGSEFAYGGHQFPFTGIFEMLPRDYADLGPNFQFRQTVQLGCTQFTNDQVYQIVEELGQKFTGNSYHLIHNNCNHFCDYMAQFLCGKGIPGWVNRLATISGYVPFLQRLLPRDWLTPRSTLHESVTILDNSNATSYANVLNKER</sequence>
<evidence type="ECO:0000256" key="2">
    <source>
        <dbReference type="ARBA" id="ARBA00022670"/>
    </source>
</evidence>
<reference evidence="6" key="2">
    <citation type="journal article" date="2015" name="Gigascience">
        <title>Reconstructing a comprehensive transcriptome assembly of a white-pupal translocated strain of the pest fruit fly Bactrocera cucurbitae.</title>
        <authorList>
            <person name="Sim S.B."/>
            <person name="Calla B."/>
            <person name="Hall B."/>
            <person name="DeRego T."/>
            <person name="Geib S.M."/>
        </authorList>
    </citation>
    <scope>NUCLEOTIDE SEQUENCE</scope>
</reference>
<feature type="compositionally biased region" description="Low complexity" evidence="4">
    <location>
        <begin position="32"/>
        <end position="49"/>
    </location>
</feature>
<dbReference type="PANTHER" id="PTHR12378:SF80">
    <property type="entry name" value="IP06716P-RELATED"/>
    <property type="match status" value="1"/>
</dbReference>
<proteinExistence type="inferred from homology"/>
<evidence type="ECO:0000259" key="5">
    <source>
        <dbReference type="PROSITE" id="PS51858"/>
    </source>
</evidence>
<dbReference type="GO" id="GO:0016579">
    <property type="term" value="P:protein deubiquitination"/>
    <property type="evidence" value="ECO:0007669"/>
    <property type="project" value="TreeGrafter"/>
</dbReference>
<keyword evidence="3" id="KW-0378">Hydrolase</keyword>
<evidence type="ECO:0000256" key="3">
    <source>
        <dbReference type="ARBA" id="ARBA00022801"/>
    </source>
</evidence>
<evidence type="ECO:0000256" key="4">
    <source>
        <dbReference type="SAM" id="MobiDB-lite"/>
    </source>
</evidence>
<organism evidence="6">
    <name type="scientific">Zeugodacus cucurbitae</name>
    <name type="common">Melon fruit fly</name>
    <name type="synonym">Bactrocera cucurbitae</name>
    <dbReference type="NCBI Taxonomy" id="28588"/>
    <lineage>
        <taxon>Eukaryota</taxon>
        <taxon>Metazoa</taxon>
        <taxon>Ecdysozoa</taxon>
        <taxon>Arthropoda</taxon>
        <taxon>Hexapoda</taxon>
        <taxon>Insecta</taxon>
        <taxon>Pterygota</taxon>
        <taxon>Neoptera</taxon>
        <taxon>Endopterygota</taxon>
        <taxon>Diptera</taxon>
        <taxon>Brachycera</taxon>
        <taxon>Muscomorpha</taxon>
        <taxon>Tephritoidea</taxon>
        <taxon>Tephritidae</taxon>
        <taxon>Zeugodacus</taxon>
        <taxon>Zeugodacus</taxon>
    </lineage>
</organism>
<dbReference type="GO" id="GO:0101005">
    <property type="term" value="F:deubiquitinase activity"/>
    <property type="evidence" value="ECO:0007669"/>
    <property type="project" value="TreeGrafter"/>
</dbReference>
<dbReference type="InterPro" id="IPR042266">
    <property type="entry name" value="PPPDE_sf"/>
</dbReference>
<name>A0A0A1WER1_ZEUCU</name>
<gene>
    <name evidence="6" type="primary">pppde1_1</name>
    <name evidence="6" type="ORF">g.34508</name>
</gene>
<dbReference type="OrthoDB" id="21221at2759"/>
<dbReference type="EMBL" id="GBXI01017116">
    <property type="protein sequence ID" value="JAC97175.1"/>
    <property type="molecule type" value="Transcribed_RNA"/>
</dbReference>
<dbReference type="SMART" id="SM01179">
    <property type="entry name" value="DUF862"/>
    <property type="match status" value="1"/>
</dbReference>
<dbReference type="Pfam" id="PF05903">
    <property type="entry name" value="Peptidase_C97"/>
    <property type="match status" value="1"/>
</dbReference>
<accession>A0A0A1WER1</accession>
<dbReference type="GO" id="GO:0006508">
    <property type="term" value="P:proteolysis"/>
    <property type="evidence" value="ECO:0007669"/>
    <property type="project" value="UniProtKB-KW"/>
</dbReference>
<protein>
    <submittedName>
        <fullName evidence="6">PPPDE peptidase domain-containing protein 1</fullName>
    </submittedName>
</protein>